<evidence type="ECO:0000313" key="10">
    <source>
        <dbReference type="EMBL" id="EHM10671.1"/>
    </source>
</evidence>
<name>H0UPW2_9BACT</name>
<dbReference type="NCBIfam" id="TIGR00221">
    <property type="entry name" value="nagA"/>
    <property type="match status" value="1"/>
</dbReference>
<keyword evidence="3 5" id="KW-0378">Hydrolase</keyword>
<keyword evidence="11" id="KW-1185">Reference proteome</keyword>
<evidence type="ECO:0000256" key="5">
    <source>
        <dbReference type="PIRNR" id="PIRNR038994"/>
    </source>
</evidence>
<dbReference type="Proteomes" id="UP000005730">
    <property type="component" value="Chromosome"/>
</dbReference>
<dbReference type="AlphaFoldDB" id="H0UPW2"/>
<comment type="cofactor">
    <cofactor evidence="8">
        <name>a divalent metal cation</name>
        <dbReference type="ChEBI" id="CHEBI:60240"/>
    </cofactor>
    <text evidence="8">Binds 1 divalent metal cation per subunit.</text>
</comment>
<evidence type="ECO:0000313" key="11">
    <source>
        <dbReference type="Proteomes" id="UP000005730"/>
    </source>
</evidence>
<dbReference type="GO" id="GO:0046872">
    <property type="term" value="F:metal ion binding"/>
    <property type="evidence" value="ECO:0007669"/>
    <property type="project" value="UniProtKB-KW"/>
</dbReference>
<evidence type="ECO:0000256" key="1">
    <source>
        <dbReference type="ARBA" id="ARBA00010716"/>
    </source>
</evidence>
<dbReference type="SUPFAM" id="SSF51556">
    <property type="entry name" value="Metallo-dependent hydrolases"/>
    <property type="match status" value="1"/>
</dbReference>
<feature type="binding site" evidence="8">
    <location>
        <position position="190"/>
    </location>
    <ligand>
        <name>Zn(2+)</name>
        <dbReference type="ChEBI" id="CHEBI:29105"/>
    </ligand>
</feature>
<dbReference type="PANTHER" id="PTHR11113">
    <property type="entry name" value="N-ACETYLGLUCOSAMINE-6-PHOSPHATE DEACETYLASE"/>
    <property type="match status" value="1"/>
</dbReference>
<keyword evidence="2 8" id="KW-0479">Metal-binding</keyword>
<dbReference type="PANTHER" id="PTHR11113:SF14">
    <property type="entry name" value="N-ACETYLGLUCOSAMINE-6-PHOSPHATE DEACETYLASE"/>
    <property type="match status" value="1"/>
</dbReference>
<evidence type="ECO:0000256" key="8">
    <source>
        <dbReference type="PIRSR" id="PIRSR038994-3"/>
    </source>
</evidence>
<evidence type="ECO:0000256" key="7">
    <source>
        <dbReference type="PIRSR" id="PIRSR038994-2"/>
    </source>
</evidence>
<dbReference type="Gene3D" id="2.30.40.10">
    <property type="entry name" value="Urease, subunit C, domain 1"/>
    <property type="match status" value="1"/>
</dbReference>
<dbReference type="STRING" id="926567.TheveDRAFT_1553"/>
<proteinExistence type="inferred from homology"/>
<gene>
    <name evidence="10" type="ORF">TheveDRAFT_1553</name>
</gene>
<keyword evidence="4 5" id="KW-0119">Carbohydrate metabolism</keyword>
<dbReference type="OrthoDB" id="9776488at2"/>
<reference evidence="10 11" key="1">
    <citation type="submission" date="2011-10" db="EMBL/GenBank/DDBJ databases">
        <title>The Noncontiguous Finished genome of Thermanaerovibrio velox DSM 12556.</title>
        <authorList>
            <consortium name="US DOE Joint Genome Institute (JGI-PGF)"/>
            <person name="Lucas S."/>
            <person name="Copeland A."/>
            <person name="Lapidus A."/>
            <person name="Glavina del Rio T."/>
            <person name="Dalin E."/>
            <person name="Tice H."/>
            <person name="Bruce D."/>
            <person name="Goodwin L."/>
            <person name="Pitluck S."/>
            <person name="Peters L."/>
            <person name="Mikhailova N."/>
            <person name="Teshima H."/>
            <person name="Kyrpides N."/>
            <person name="Mavromatis K."/>
            <person name="Ivanova N."/>
            <person name="Markowitz V."/>
            <person name="Cheng J.-F."/>
            <person name="Hugenholtz P."/>
            <person name="Woyke T."/>
            <person name="Wu D."/>
            <person name="Spring S."/>
            <person name="Brambilla E.-M."/>
            <person name="Klenk H.-P."/>
            <person name="Eisen J.A."/>
        </authorList>
    </citation>
    <scope>NUCLEOTIDE SEQUENCE [LARGE SCALE GENOMIC DNA]</scope>
    <source>
        <strain evidence="10 11">DSM 12556</strain>
    </source>
</reference>
<dbReference type="GO" id="GO:0006046">
    <property type="term" value="P:N-acetylglucosamine catabolic process"/>
    <property type="evidence" value="ECO:0007669"/>
    <property type="project" value="TreeGrafter"/>
</dbReference>
<feature type="binding site" evidence="8">
    <location>
        <position position="211"/>
    </location>
    <ligand>
        <name>Zn(2+)</name>
        <dbReference type="ChEBI" id="CHEBI:29105"/>
    </ligand>
</feature>
<feature type="binding site" evidence="7">
    <location>
        <begin position="302"/>
        <end position="304"/>
    </location>
    <ligand>
        <name>substrate</name>
    </ligand>
</feature>
<dbReference type="InterPro" id="IPR006680">
    <property type="entry name" value="Amidohydro-rel"/>
</dbReference>
<dbReference type="Pfam" id="PF01979">
    <property type="entry name" value="Amidohydro_1"/>
    <property type="match status" value="1"/>
</dbReference>
<dbReference type="InterPro" id="IPR032466">
    <property type="entry name" value="Metal_Hydrolase"/>
</dbReference>
<dbReference type="GO" id="GO:0008448">
    <property type="term" value="F:N-acetylglucosamine-6-phosphate deacetylase activity"/>
    <property type="evidence" value="ECO:0007669"/>
    <property type="project" value="InterPro"/>
</dbReference>
<protein>
    <submittedName>
        <fullName evidence="10">N-acetylglucosamine-6-phosphate deacetylase</fullName>
    </submittedName>
</protein>
<feature type="binding site" evidence="7">
    <location>
        <position position="246"/>
    </location>
    <ligand>
        <name>substrate</name>
    </ligand>
</feature>
<organism evidence="10 11">
    <name type="scientific">Thermanaerovibrio velox DSM 12556</name>
    <dbReference type="NCBI Taxonomy" id="926567"/>
    <lineage>
        <taxon>Bacteria</taxon>
        <taxon>Thermotogati</taxon>
        <taxon>Synergistota</taxon>
        <taxon>Synergistia</taxon>
        <taxon>Synergistales</taxon>
        <taxon>Synergistaceae</taxon>
        <taxon>Thermanaerovibrio</taxon>
    </lineage>
</organism>
<sequence>MNALLGPLVVLPSGEAMEGTVVFDHVIREVIPGTRPLKGHRVMDCRGLWLTPGLMDLHIHGIGGHDACDGTPEALEAMSCRLASHGVTAFCPATMTLPEGEIRRVLGSIRSRMGRPMPGARLIGAHLEGPFISPERPGAQDRSFITGPKPELLEDFKDVIRIVTFAPERDPDWVLLDTALRLGITASAGHSNASYEEAQRAFMRGVMSVAHLFNGMAPYHHRTPGLVGAALDYPSVFCEVIVDGVHCHPSAVRLALKAKGEDKLVLISDSMRGAGLGDGTFSLGGQEVTVSQGVARLKEGAIAGSVITLDQAVRNYGAYTGLRFERAVKGATLNPANLLGDKTSGAIAPGRRADMVLWGPGGEVVRTYVNGMEVFCR</sequence>
<feature type="domain" description="Amidohydrolase-related" evidence="9">
    <location>
        <begin position="50"/>
        <end position="372"/>
    </location>
</feature>
<evidence type="ECO:0000256" key="3">
    <source>
        <dbReference type="ARBA" id="ARBA00022801"/>
    </source>
</evidence>
<dbReference type="PIRSF" id="PIRSF038994">
    <property type="entry name" value="NagA"/>
    <property type="match status" value="1"/>
</dbReference>
<accession>H0UPW2</accession>
<dbReference type="InterPro" id="IPR003764">
    <property type="entry name" value="GlcNAc_6-P_deAcase"/>
</dbReference>
<feature type="binding site" evidence="7">
    <location>
        <position position="222"/>
    </location>
    <ligand>
        <name>substrate</name>
    </ligand>
</feature>
<feature type="binding site" evidence="7">
    <location>
        <position position="139"/>
    </location>
    <ligand>
        <name>substrate</name>
    </ligand>
</feature>
<evidence type="ECO:0000256" key="2">
    <source>
        <dbReference type="ARBA" id="ARBA00022723"/>
    </source>
</evidence>
<dbReference type="EMBL" id="CM001377">
    <property type="protein sequence ID" value="EHM10671.1"/>
    <property type="molecule type" value="Genomic_DNA"/>
</dbReference>
<comment type="similarity">
    <text evidence="1 5">Belongs to the metallo-dependent hydrolases superfamily. NagA family.</text>
</comment>
<dbReference type="CDD" id="cd00854">
    <property type="entry name" value="NagA"/>
    <property type="match status" value="1"/>
</dbReference>
<evidence type="ECO:0000256" key="4">
    <source>
        <dbReference type="ARBA" id="ARBA00023277"/>
    </source>
</evidence>
<dbReference type="SUPFAM" id="SSF51338">
    <property type="entry name" value="Composite domain of metallo-dependent hydrolases"/>
    <property type="match status" value="1"/>
</dbReference>
<evidence type="ECO:0000259" key="9">
    <source>
        <dbReference type="Pfam" id="PF01979"/>
    </source>
</evidence>
<dbReference type="InterPro" id="IPR011059">
    <property type="entry name" value="Metal-dep_hydrolase_composite"/>
</dbReference>
<dbReference type="RefSeq" id="WP_006584166.1">
    <property type="nucleotide sequence ID" value="NZ_CM001377.1"/>
</dbReference>
<feature type="active site" description="Proton donor/acceptor" evidence="6">
    <location>
        <position position="269"/>
    </location>
</feature>
<feature type="binding site" evidence="7">
    <location>
        <begin position="214"/>
        <end position="215"/>
    </location>
    <ligand>
        <name>substrate</name>
    </ligand>
</feature>
<dbReference type="Gene3D" id="3.20.20.140">
    <property type="entry name" value="Metal-dependent hydrolases"/>
    <property type="match status" value="1"/>
</dbReference>
<dbReference type="HOGENOM" id="CLU_032482_2_1_0"/>
<evidence type="ECO:0000256" key="6">
    <source>
        <dbReference type="PIRSR" id="PIRSR038994-1"/>
    </source>
</evidence>
<feature type="binding site" evidence="8">
    <location>
        <position position="128"/>
    </location>
    <ligand>
        <name>Zn(2+)</name>
        <dbReference type="ChEBI" id="CHEBI:29105"/>
    </ligand>
</feature>
<dbReference type="eggNOG" id="COG1820">
    <property type="taxonomic scope" value="Bacteria"/>
</dbReference>